<dbReference type="InterPro" id="IPR050242">
    <property type="entry name" value="JAMM_MPN+_peptidase_M67A"/>
</dbReference>
<protein>
    <recommendedName>
        <fullName evidence="5">MPN domain-containing protein</fullName>
    </recommendedName>
</protein>
<dbReference type="InterPro" id="IPR027524">
    <property type="entry name" value="eIF3h"/>
</dbReference>
<keyword evidence="2" id="KW-0396">Initiation factor</keyword>
<organism evidence="6">
    <name type="scientific">Auxenochlorella protothecoides</name>
    <name type="common">Green microalga</name>
    <name type="synonym">Chlorella protothecoides</name>
    <dbReference type="NCBI Taxonomy" id="3075"/>
    <lineage>
        <taxon>Eukaryota</taxon>
        <taxon>Viridiplantae</taxon>
        <taxon>Chlorophyta</taxon>
        <taxon>core chlorophytes</taxon>
        <taxon>Trebouxiophyceae</taxon>
        <taxon>Chlorellales</taxon>
        <taxon>Chlorellaceae</taxon>
        <taxon>Auxenochlorella</taxon>
    </lineage>
</organism>
<feature type="region of interest" description="Disordered" evidence="4">
    <location>
        <begin position="21"/>
        <end position="42"/>
    </location>
</feature>
<dbReference type="InterPro" id="IPR000555">
    <property type="entry name" value="JAMM/MPN+_dom"/>
</dbReference>
<evidence type="ECO:0000256" key="2">
    <source>
        <dbReference type="ARBA" id="ARBA00022540"/>
    </source>
</evidence>
<evidence type="ECO:0000256" key="1">
    <source>
        <dbReference type="ARBA" id="ARBA00022490"/>
    </source>
</evidence>
<dbReference type="EMBL" id="GDKF01004208">
    <property type="protein sequence ID" value="JAT74414.1"/>
    <property type="molecule type" value="Transcribed_RNA"/>
</dbReference>
<sequence>PPLPLPLLPCRHPILPLLLDTPSDTGASQPPHHHRELGGGASMASSAGISFAQAAQKEQKKAELVSVQVEGQVILKIAKHCREHASGSSVVTGQLLGLDVGQTLEVTDCFPFPGNVGDEEAETSNEGEGYQLEMMRCLREVNVDNNMVGWYQSTVSGSYQVVEIIETFVNYLENLDRCICMVYDTLAAASGGLGLKAVRLTEAFVKAFREGTLTVEKVRTSNLSWQSIFQEIPITVHNTPLAVALAAAITPVAHLSARDAARLTLASAPVLERNVEFLNDCLDDVGVEQGKLGAHHGAVRRQQQAAAAWRAARRQENTTRRTAGEEMLGEEPPEGMFKPPPEPSALDGMLLLKQMTSYCDAVGSTSAQAIQRLVIAEGLQRRP</sequence>
<gene>
    <name evidence="6" type="ORF">g.8275</name>
</gene>
<dbReference type="PROSITE" id="PS50249">
    <property type="entry name" value="MPN"/>
    <property type="match status" value="1"/>
</dbReference>
<dbReference type="PANTHER" id="PTHR10410">
    <property type="entry name" value="EUKARYOTIC TRANSLATION INITIATION FACTOR 3 -RELATED"/>
    <property type="match status" value="1"/>
</dbReference>
<name>A0A1D2A5F4_AUXPR</name>
<dbReference type="HAMAP" id="MF_03007">
    <property type="entry name" value="eIF3h"/>
    <property type="match status" value="1"/>
</dbReference>
<dbReference type="GO" id="GO:0005852">
    <property type="term" value="C:eukaryotic translation initiation factor 3 complex"/>
    <property type="evidence" value="ECO:0007669"/>
    <property type="project" value="InterPro"/>
</dbReference>
<dbReference type="Pfam" id="PF19445">
    <property type="entry name" value="eIF3h_C"/>
    <property type="match status" value="1"/>
</dbReference>
<evidence type="ECO:0000313" key="6">
    <source>
        <dbReference type="EMBL" id="JAT74414.1"/>
    </source>
</evidence>
<dbReference type="GO" id="GO:0003743">
    <property type="term" value="F:translation initiation factor activity"/>
    <property type="evidence" value="ECO:0007669"/>
    <property type="project" value="UniProtKB-KW"/>
</dbReference>
<keyword evidence="3" id="KW-0648">Protein biosynthesis</keyword>
<feature type="compositionally biased region" description="Basic and acidic residues" evidence="4">
    <location>
        <begin position="313"/>
        <end position="324"/>
    </location>
</feature>
<dbReference type="CDD" id="cd08065">
    <property type="entry name" value="MPN_eIF3h"/>
    <property type="match status" value="1"/>
</dbReference>
<dbReference type="Gene3D" id="3.40.140.10">
    <property type="entry name" value="Cytidine Deaminase, domain 2"/>
    <property type="match status" value="1"/>
</dbReference>
<feature type="non-terminal residue" evidence="6">
    <location>
        <position position="1"/>
    </location>
</feature>
<accession>A0A1D2A5F4</accession>
<dbReference type="GO" id="GO:0008237">
    <property type="term" value="F:metallopeptidase activity"/>
    <property type="evidence" value="ECO:0007669"/>
    <property type="project" value="InterPro"/>
</dbReference>
<evidence type="ECO:0000256" key="3">
    <source>
        <dbReference type="ARBA" id="ARBA00022917"/>
    </source>
</evidence>
<keyword evidence="1" id="KW-0963">Cytoplasm</keyword>
<dbReference type="InterPro" id="IPR045810">
    <property type="entry name" value="eIF3h_C"/>
</dbReference>
<feature type="domain" description="MPN" evidence="5">
    <location>
        <begin position="67"/>
        <end position="204"/>
    </location>
</feature>
<reference evidence="6" key="1">
    <citation type="submission" date="2015-08" db="EMBL/GenBank/DDBJ databases">
        <authorList>
            <person name="Babu N.S."/>
            <person name="Beckwith C.J."/>
            <person name="Beseler K.G."/>
            <person name="Brison A."/>
            <person name="Carone J.V."/>
            <person name="Caskin T.P."/>
            <person name="Diamond M."/>
            <person name="Durham M.E."/>
            <person name="Foxe J.M."/>
            <person name="Go M."/>
            <person name="Henderson B.A."/>
            <person name="Jones I.B."/>
            <person name="McGettigan J.A."/>
            <person name="Micheletti S.J."/>
            <person name="Nasrallah M.E."/>
            <person name="Ortiz D."/>
            <person name="Piller C.R."/>
            <person name="Privatt S.R."/>
            <person name="Schneider S.L."/>
            <person name="Sharp S."/>
            <person name="Smith T.C."/>
            <person name="Stanton J.D."/>
            <person name="Ullery H.E."/>
            <person name="Wilson R.J."/>
            <person name="Serrano M.G."/>
            <person name="Buck G."/>
            <person name="Lee V."/>
            <person name="Wang Y."/>
            <person name="Carvalho R."/>
            <person name="Voegtly L."/>
            <person name="Shi R."/>
            <person name="Duckworth R."/>
            <person name="Johnson A."/>
            <person name="Loviza R."/>
            <person name="Walstead R."/>
            <person name="Shah Z."/>
            <person name="Kiflezghi M."/>
            <person name="Wade K."/>
            <person name="Ball S.L."/>
            <person name="Bradley K.W."/>
            <person name="Asai D.J."/>
            <person name="Bowman C.A."/>
            <person name="Russell D.A."/>
            <person name="Pope W.H."/>
            <person name="Jacobs-Sera D."/>
            <person name="Hendrix R.W."/>
            <person name="Hatfull G.F."/>
        </authorList>
    </citation>
    <scope>NUCLEOTIDE SEQUENCE</scope>
</reference>
<feature type="region of interest" description="Disordered" evidence="4">
    <location>
        <begin position="313"/>
        <end position="343"/>
    </location>
</feature>
<dbReference type="AlphaFoldDB" id="A0A1D2A5F4"/>
<evidence type="ECO:0000256" key="4">
    <source>
        <dbReference type="SAM" id="MobiDB-lite"/>
    </source>
</evidence>
<dbReference type="SMART" id="SM00232">
    <property type="entry name" value="JAB_MPN"/>
    <property type="match status" value="1"/>
</dbReference>
<proteinExistence type="inferred from homology"/>
<dbReference type="InterPro" id="IPR037518">
    <property type="entry name" value="MPN"/>
</dbReference>
<evidence type="ECO:0000259" key="5">
    <source>
        <dbReference type="PROSITE" id="PS50249"/>
    </source>
</evidence>
<dbReference type="Pfam" id="PF01398">
    <property type="entry name" value="JAB"/>
    <property type="match status" value="1"/>
</dbReference>